<keyword evidence="3" id="KW-1185">Reference proteome</keyword>
<dbReference type="AlphaFoldDB" id="A0A1I8AT76"/>
<feature type="signal peptide" evidence="2">
    <location>
        <begin position="1"/>
        <end position="18"/>
    </location>
</feature>
<keyword evidence="1" id="KW-0472">Membrane</keyword>
<name>A0A1I8AT76_9BILA</name>
<dbReference type="Proteomes" id="UP000095287">
    <property type="component" value="Unplaced"/>
</dbReference>
<feature type="transmembrane region" description="Helical" evidence="1">
    <location>
        <begin position="30"/>
        <end position="50"/>
    </location>
</feature>
<sequence length="90" mass="10174">MQLKSVLVVFCALALVVAYASDEREKRAVAVIPGFGLLCITSGLCGKGYGSIRTYKPDRRYGPFYHNQYIPRRKEPKRKGPHSKKGYYFG</sequence>
<evidence type="ECO:0000313" key="3">
    <source>
        <dbReference type="Proteomes" id="UP000095287"/>
    </source>
</evidence>
<evidence type="ECO:0000256" key="1">
    <source>
        <dbReference type="SAM" id="Phobius"/>
    </source>
</evidence>
<dbReference type="WBParaSite" id="L893_g8634.t1">
    <property type="protein sequence ID" value="L893_g8634.t1"/>
    <property type="gene ID" value="L893_g8634"/>
</dbReference>
<protein>
    <submittedName>
        <fullName evidence="4">Uncharacterized protein</fullName>
    </submittedName>
</protein>
<evidence type="ECO:0000313" key="4">
    <source>
        <dbReference type="WBParaSite" id="L893_g8634.t1"/>
    </source>
</evidence>
<keyword evidence="1" id="KW-0812">Transmembrane</keyword>
<proteinExistence type="predicted"/>
<evidence type="ECO:0000256" key="2">
    <source>
        <dbReference type="SAM" id="SignalP"/>
    </source>
</evidence>
<accession>A0A1I8AT76</accession>
<keyword evidence="2" id="KW-0732">Signal</keyword>
<organism evidence="3 4">
    <name type="scientific">Steinernema glaseri</name>
    <dbReference type="NCBI Taxonomy" id="37863"/>
    <lineage>
        <taxon>Eukaryota</taxon>
        <taxon>Metazoa</taxon>
        <taxon>Ecdysozoa</taxon>
        <taxon>Nematoda</taxon>
        <taxon>Chromadorea</taxon>
        <taxon>Rhabditida</taxon>
        <taxon>Tylenchina</taxon>
        <taxon>Panagrolaimomorpha</taxon>
        <taxon>Strongyloidoidea</taxon>
        <taxon>Steinernematidae</taxon>
        <taxon>Steinernema</taxon>
    </lineage>
</organism>
<keyword evidence="1" id="KW-1133">Transmembrane helix</keyword>
<reference evidence="4" key="1">
    <citation type="submission" date="2016-11" db="UniProtKB">
        <authorList>
            <consortium name="WormBaseParasite"/>
        </authorList>
    </citation>
    <scope>IDENTIFICATION</scope>
</reference>
<feature type="chain" id="PRO_5009315066" evidence="2">
    <location>
        <begin position="19"/>
        <end position="90"/>
    </location>
</feature>